<dbReference type="Proteomes" id="UP000290848">
    <property type="component" value="Unassembled WGS sequence"/>
</dbReference>
<sequence length="78" mass="9528">MLTALMAIRHAGAGDSQLLDIKHDLYDQMMQRKMDRKERRAIYDFLAYYVRFEKTEMIRKFLRLFVLRGRREIDFILV</sequence>
<evidence type="ECO:0000313" key="2">
    <source>
        <dbReference type="Proteomes" id="UP000290848"/>
    </source>
</evidence>
<organism evidence="1 2">
    <name type="scientific">Arcticibacter tournemirensis</name>
    <dbReference type="NCBI Taxonomy" id="699437"/>
    <lineage>
        <taxon>Bacteria</taxon>
        <taxon>Pseudomonadati</taxon>
        <taxon>Bacteroidota</taxon>
        <taxon>Sphingobacteriia</taxon>
        <taxon>Sphingobacteriales</taxon>
        <taxon>Sphingobacteriaceae</taxon>
        <taxon>Arcticibacter</taxon>
    </lineage>
</organism>
<gene>
    <name evidence="1" type="ORF">EKH83_18205</name>
</gene>
<protein>
    <submittedName>
        <fullName evidence="1">Uncharacterized protein</fullName>
    </submittedName>
</protein>
<accession>A0A4Q0M482</accession>
<comment type="caution">
    <text evidence="1">The sequence shown here is derived from an EMBL/GenBank/DDBJ whole genome shotgun (WGS) entry which is preliminary data.</text>
</comment>
<proteinExistence type="predicted"/>
<dbReference type="AlphaFoldDB" id="A0A4Q0M482"/>
<evidence type="ECO:0000313" key="1">
    <source>
        <dbReference type="EMBL" id="RXF67758.1"/>
    </source>
</evidence>
<name>A0A4Q0M482_9SPHI</name>
<reference evidence="1 2" key="1">
    <citation type="submission" date="2018-12" db="EMBL/GenBank/DDBJ databases">
        <title>The Draft Genome Sequence of the Soil Bacterium Pedobacter tournemirensis R1.</title>
        <authorList>
            <person name="He J."/>
        </authorList>
    </citation>
    <scope>NUCLEOTIDE SEQUENCE [LARGE SCALE GENOMIC DNA]</scope>
    <source>
        <strain evidence="1 2">R1</strain>
    </source>
</reference>
<dbReference type="EMBL" id="RXOC01000015">
    <property type="protein sequence ID" value="RXF67758.1"/>
    <property type="molecule type" value="Genomic_DNA"/>
</dbReference>